<name>A0A7H0Y259_9BACL</name>
<evidence type="ECO:0000256" key="3">
    <source>
        <dbReference type="ARBA" id="ARBA00023082"/>
    </source>
</evidence>
<evidence type="ECO:0000259" key="6">
    <source>
        <dbReference type="Pfam" id="PF08281"/>
    </source>
</evidence>
<evidence type="ECO:0000313" key="7">
    <source>
        <dbReference type="EMBL" id="QNR65167.1"/>
    </source>
</evidence>
<feature type="domain" description="RNA polymerase sigma factor 70 region 4 type 2" evidence="6">
    <location>
        <begin position="127"/>
        <end position="174"/>
    </location>
</feature>
<dbReference type="InterPro" id="IPR013325">
    <property type="entry name" value="RNA_pol_sigma_r2"/>
</dbReference>
<dbReference type="GO" id="GO:0003677">
    <property type="term" value="F:DNA binding"/>
    <property type="evidence" value="ECO:0007669"/>
    <property type="project" value="InterPro"/>
</dbReference>
<dbReference type="AlphaFoldDB" id="A0A7H0Y259"/>
<dbReference type="EMBL" id="CP061172">
    <property type="protein sequence ID" value="QNR65167.1"/>
    <property type="molecule type" value="Genomic_DNA"/>
</dbReference>
<evidence type="ECO:0000256" key="2">
    <source>
        <dbReference type="ARBA" id="ARBA00023015"/>
    </source>
</evidence>
<reference evidence="7 8" key="1">
    <citation type="submission" date="2020-09" db="EMBL/GenBank/DDBJ databases">
        <title>Characterization of Paenibacillus peoriae strain ZF390 with broad-spectrum antimicrobial activity as a potential biocontrol agent.</title>
        <authorList>
            <person name="Li L."/>
            <person name="Zhao Y."/>
            <person name="Li B."/>
            <person name="Xie X."/>
        </authorList>
    </citation>
    <scope>NUCLEOTIDE SEQUENCE [LARGE SCALE GENOMIC DNA]</scope>
    <source>
        <strain evidence="7 8">ZF390</strain>
    </source>
</reference>
<keyword evidence="4" id="KW-0804">Transcription</keyword>
<dbReference type="Gene3D" id="1.10.10.10">
    <property type="entry name" value="Winged helix-like DNA-binding domain superfamily/Winged helix DNA-binding domain"/>
    <property type="match status" value="1"/>
</dbReference>
<accession>A0A7H0Y259</accession>
<evidence type="ECO:0000313" key="8">
    <source>
        <dbReference type="Proteomes" id="UP000516384"/>
    </source>
</evidence>
<dbReference type="InterPro" id="IPR039425">
    <property type="entry name" value="RNA_pol_sigma-70-like"/>
</dbReference>
<dbReference type="Pfam" id="PF04542">
    <property type="entry name" value="Sigma70_r2"/>
    <property type="match status" value="1"/>
</dbReference>
<dbReference type="GO" id="GO:0006352">
    <property type="term" value="P:DNA-templated transcription initiation"/>
    <property type="evidence" value="ECO:0007669"/>
    <property type="project" value="InterPro"/>
</dbReference>
<organism evidence="7 8">
    <name type="scientific">Paenibacillus peoriae</name>
    <dbReference type="NCBI Taxonomy" id="59893"/>
    <lineage>
        <taxon>Bacteria</taxon>
        <taxon>Bacillati</taxon>
        <taxon>Bacillota</taxon>
        <taxon>Bacilli</taxon>
        <taxon>Bacillales</taxon>
        <taxon>Paenibacillaceae</taxon>
        <taxon>Paenibacillus</taxon>
    </lineage>
</organism>
<proteinExistence type="inferred from homology"/>
<dbReference type="InterPro" id="IPR007627">
    <property type="entry name" value="RNA_pol_sigma70_r2"/>
</dbReference>
<keyword evidence="2" id="KW-0805">Transcription regulation</keyword>
<dbReference type="InterPro" id="IPR014284">
    <property type="entry name" value="RNA_pol_sigma-70_dom"/>
</dbReference>
<dbReference type="InterPro" id="IPR013324">
    <property type="entry name" value="RNA_pol_sigma_r3/r4-like"/>
</dbReference>
<protein>
    <submittedName>
        <fullName evidence="7">Sigma-70 family RNA polymerase sigma factor</fullName>
    </submittedName>
</protein>
<feature type="domain" description="RNA polymerase sigma-70 region 2" evidence="5">
    <location>
        <begin position="36"/>
        <end position="93"/>
    </location>
</feature>
<dbReference type="SUPFAM" id="SSF88659">
    <property type="entry name" value="Sigma3 and sigma4 domains of RNA polymerase sigma factors"/>
    <property type="match status" value="1"/>
</dbReference>
<gene>
    <name evidence="7" type="ORF">IAQ67_14720</name>
</gene>
<dbReference type="SUPFAM" id="SSF88946">
    <property type="entry name" value="Sigma2 domain of RNA polymerase sigma factors"/>
    <property type="match status" value="1"/>
</dbReference>
<keyword evidence="3" id="KW-0731">Sigma factor</keyword>
<dbReference type="CDD" id="cd06171">
    <property type="entry name" value="Sigma70_r4"/>
    <property type="match status" value="1"/>
</dbReference>
<dbReference type="NCBIfam" id="TIGR02937">
    <property type="entry name" value="sigma70-ECF"/>
    <property type="match status" value="1"/>
</dbReference>
<dbReference type="RefSeq" id="WP_190297076.1">
    <property type="nucleotide sequence ID" value="NZ_CP061172.1"/>
</dbReference>
<dbReference type="InterPro" id="IPR036388">
    <property type="entry name" value="WH-like_DNA-bd_sf"/>
</dbReference>
<dbReference type="PANTHER" id="PTHR43133:SF60">
    <property type="entry name" value="RNA POLYMERASE SIGMA FACTOR SIGV"/>
    <property type="match status" value="1"/>
</dbReference>
<dbReference type="Proteomes" id="UP000516384">
    <property type="component" value="Chromosome"/>
</dbReference>
<dbReference type="Gene3D" id="1.10.1740.10">
    <property type="match status" value="1"/>
</dbReference>
<dbReference type="GO" id="GO:0016987">
    <property type="term" value="F:sigma factor activity"/>
    <property type="evidence" value="ECO:0007669"/>
    <property type="project" value="UniProtKB-KW"/>
</dbReference>
<dbReference type="PANTHER" id="PTHR43133">
    <property type="entry name" value="RNA POLYMERASE ECF-TYPE SIGMA FACTO"/>
    <property type="match status" value="1"/>
</dbReference>
<comment type="similarity">
    <text evidence="1">Belongs to the sigma-70 factor family. ECF subfamily.</text>
</comment>
<dbReference type="Pfam" id="PF08281">
    <property type="entry name" value="Sigma70_r4_2"/>
    <property type="match status" value="1"/>
</dbReference>
<sequence length="194" mass="23083">MKKSYSENIHQWIMLTLQGNRNAFTQIYYETIDDASNLVYTLLIDKSQKEDILQEIYLETYKSLSKFDCNQSFRPWFIGIVIRQTKNFLRKRGLLFRLRDKIMKNQETTFVQDFSEKIVEKLDNVPLQRLIENLSFKLKTVIVLRYLYDYSLEEMSTILDIPLGTVKSRISYALSILRKKIKSKKDVEGDYYGT</sequence>
<evidence type="ECO:0000256" key="4">
    <source>
        <dbReference type="ARBA" id="ARBA00023163"/>
    </source>
</evidence>
<dbReference type="InterPro" id="IPR013249">
    <property type="entry name" value="RNA_pol_sigma70_r4_t2"/>
</dbReference>
<evidence type="ECO:0000256" key="1">
    <source>
        <dbReference type="ARBA" id="ARBA00010641"/>
    </source>
</evidence>
<evidence type="ECO:0000259" key="5">
    <source>
        <dbReference type="Pfam" id="PF04542"/>
    </source>
</evidence>